<dbReference type="InterPro" id="IPR038518">
    <property type="entry name" value="Glyco_hydro_63N_sf"/>
</dbReference>
<name>A0A8C4T6T4_ERPCA</name>
<keyword evidence="5 16" id="KW-0378">Hydrolase</keyword>
<evidence type="ECO:0000256" key="8">
    <source>
        <dbReference type="ARBA" id="ARBA00022989"/>
    </source>
</evidence>
<dbReference type="Ensembl" id="ENSECRT00000026655.1">
    <property type="protein sequence ID" value="ENSECRP00000026110.1"/>
    <property type="gene ID" value="ENSECRG00000017637.1"/>
</dbReference>
<dbReference type="InterPro" id="IPR008928">
    <property type="entry name" value="6-hairpin_glycosidase_sf"/>
</dbReference>
<reference evidence="20" key="1">
    <citation type="submission" date="2021-06" db="EMBL/GenBank/DDBJ databases">
        <authorList>
            <consortium name="Wellcome Sanger Institute Data Sharing"/>
        </authorList>
    </citation>
    <scope>NUCLEOTIDE SEQUENCE [LARGE SCALE GENOMIC DNA]</scope>
</reference>
<dbReference type="EC" id="3.2.1.106" evidence="12 16"/>
<comment type="pathway">
    <text evidence="2">Glycan metabolism; N-glycan degradation.</text>
</comment>
<evidence type="ECO:0000256" key="11">
    <source>
        <dbReference type="ARBA" id="ARBA00023295"/>
    </source>
</evidence>
<dbReference type="GO" id="GO:0005789">
    <property type="term" value="C:endoplasmic reticulum membrane"/>
    <property type="evidence" value="ECO:0007669"/>
    <property type="project" value="UniProtKB-SubCell"/>
</dbReference>
<reference evidence="20" key="2">
    <citation type="submission" date="2025-08" db="UniProtKB">
        <authorList>
            <consortium name="Ensembl"/>
        </authorList>
    </citation>
    <scope>IDENTIFICATION</scope>
</reference>
<evidence type="ECO:0000256" key="4">
    <source>
        <dbReference type="ARBA" id="ARBA00022692"/>
    </source>
</evidence>
<keyword evidence="9 16" id="KW-0472">Membrane</keyword>
<dbReference type="FunFam" id="1.50.10.10:FF:000009">
    <property type="entry name" value="mannosyl-oligosaccharide glucosidase"/>
    <property type="match status" value="1"/>
</dbReference>
<dbReference type="Pfam" id="PF16923">
    <property type="entry name" value="Glyco_hydro_63N"/>
    <property type="match status" value="1"/>
</dbReference>
<feature type="domain" description="Glycosyl hydrolase family 63 C-terminal" evidence="18">
    <location>
        <begin position="406"/>
        <end position="898"/>
    </location>
</feature>
<reference evidence="20" key="3">
    <citation type="submission" date="2025-09" db="UniProtKB">
        <authorList>
            <consortium name="Ensembl"/>
        </authorList>
    </citation>
    <scope>IDENTIFICATION</scope>
</reference>
<evidence type="ECO:0000313" key="20">
    <source>
        <dbReference type="Ensembl" id="ENSECRP00000026110.1"/>
    </source>
</evidence>
<evidence type="ECO:0000256" key="13">
    <source>
        <dbReference type="ARBA" id="ARBA00052596"/>
    </source>
</evidence>
<evidence type="ECO:0000256" key="1">
    <source>
        <dbReference type="ARBA" id="ARBA00004648"/>
    </source>
</evidence>
<dbReference type="Proteomes" id="UP000694620">
    <property type="component" value="Chromosome 5"/>
</dbReference>
<keyword evidence="6 16" id="KW-0256">Endoplasmic reticulum</keyword>
<keyword evidence="8 16" id="KW-1133">Transmembrane helix</keyword>
<dbReference type="AlphaFoldDB" id="A0A8C4T6T4"/>
<dbReference type="Gene3D" id="2.70.98.110">
    <property type="entry name" value="Glycosyl hydrolase family 63, N-terminal domain"/>
    <property type="match status" value="1"/>
</dbReference>
<dbReference type="InterPro" id="IPR012341">
    <property type="entry name" value="6hp_glycosidase-like_sf"/>
</dbReference>
<evidence type="ECO:0000256" key="7">
    <source>
        <dbReference type="ARBA" id="ARBA00022968"/>
    </source>
</evidence>
<evidence type="ECO:0000313" key="21">
    <source>
        <dbReference type="Proteomes" id="UP000694620"/>
    </source>
</evidence>
<organism evidence="20 21">
    <name type="scientific">Erpetoichthys calabaricus</name>
    <name type="common">Rope fish</name>
    <name type="synonym">Calamoichthys calabaricus</name>
    <dbReference type="NCBI Taxonomy" id="27687"/>
    <lineage>
        <taxon>Eukaryota</taxon>
        <taxon>Metazoa</taxon>
        <taxon>Chordata</taxon>
        <taxon>Craniata</taxon>
        <taxon>Vertebrata</taxon>
        <taxon>Euteleostomi</taxon>
        <taxon>Actinopterygii</taxon>
        <taxon>Polypteriformes</taxon>
        <taxon>Polypteridae</taxon>
        <taxon>Erpetoichthys</taxon>
    </lineage>
</organism>
<evidence type="ECO:0000256" key="12">
    <source>
        <dbReference type="ARBA" id="ARBA00038888"/>
    </source>
</evidence>
<comment type="subcellular location">
    <subcellularLocation>
        <location evidence="1 16">Endoplasmic reticulum membrane</location>
        <topology evidence="1 16">Single-pass type II membrane protein</topology>
    </subcellularLocation>
</comment>
<dbReference type="GO" id="GO:0004573">
    <property type="term" value="F:Glc3Man9GlcNAc2 oligosaccharide glucosidase activity"/>
    <property type="evidence" value="ECO:0007669"/>
    <property type="project" value="UniProtKB-UniRule"/>
</dbReference>
<evidence type="ECO:0000256" key="10">
    <source>
        <dbReference type="ARBA" id="ARBA00023180"/>
    </source>
</evidence>
<dbReference type="InterPro" id="IPR031335">
    <property type="entry name" value="Glyco_hydro_63_C"/>
</dbReference>
<dbReference type="FunFam" id="2.70.98.110:FF:000001">
    <property type="entry name" value="Mannosyl-oligosaccharide glucosidase"/>
    <property type="match status" value="1"/>
</dbReference>
<feature type="domain" description="Glycosyl hydrolase family 63 N-terminal" evidence="19">
    <location>
        <begin position="150"/>
        <end position="303"/>
    </location>
</feature>
<feature type="transmembrane region" description="Helical" evidence="16">
    <location>
        <begin position="96"/>
        <end position="117"/>
    </location>
</feature>
<dbReference type="GeneTree" id="ENSGT00390000017452"/>
<evidence type="ECO:0000256" key="9">
    <source>
        <dbReference type="ARBA" id="ARBA00023136"/>
    </source>
</evidence>
<comment type="similarity">
    <text evidence="3 16">Belongs to the glycosyl hydrolase 63 family.</text>
</comment>
<dbReference type="Pfam" id="PF03200">
    <property type="entry name" value="Glyco_hydro_63"/>
    <property type="match status" value="1"/>
</dbReference>
<dbReference type="GO" id="GO:0009311">
    <property type="term" value="P:oligosaccharide metabolic process"/>
    <property type="evidence" value="ECO:0007669"/>
    <property type="project" value="UniProtKB-UniRule"/>
</dbReference>
<dbReference type="PANTHER" id="PTHR10412:SF11">
    <property type="entry name" value="MANNOSYL-OLIGOSACCHARIDE GLUCOSIDASE"/>
    <property type="match status" value="1"/>
</dbReference>
<dbReference type="Gene3D" id="1.50.10.10">
    <property type="match status" value="1"/>
</dbReference>
<dbReference type="InterPro" id="IPR031631">
    <property type="entry name" value="Glyco_hydro_63N"/>
</dbReference>
<keyword evidence="10" id="KW-0325">Glycoprotein</keyword>
<dbReference type="SUPFAM" id="SSF48208">
    <property type="entry name" value="Six-hairpin glycosidases"/>
    <property type="match status" value="1"/>
</dbReference>
<keyword evidence="4 16" id="KW-0812">Transmembrane</keyword>
<comment type="function">
    <text evidence="14">In the context of N-glycan degradation, cleaves the distal alpha 1,2-linked glucose residue from the Glc(3)Man(9)GlcNAc(2) oligosaccharide precursor in a highly specific manner.</text>
</comment>
<feature type="region of interest" description="Disordered" evidence="17">
    <location>
        <begin position="352"/>
        <end position="374"/>
    </location>
</feature>
<protein>
    <recommendedName>
        <fullName evidence="15 16">Mannosyl-oligosaccharide glucosidase</fullName>
        <ecNumber evidence="12 16">3.2.1.106</ecNumber>
    </recommendedName>
</protein>
<dbReference type="PANTHER" id="PTHR10412">
    <property type="entry name" value="MANNOSYL-OLIGOSACCHARIDE GLUCOSIDASE"/>
    <property type="match status" value="1"/>
</dbReference>
<evidence type="ECO:0000256" key="14">
    <source>
        <dbReference type="ARBA" id="ARBA00054325"/>
    </source>
</evidence>
<comment type="catalytic activity">
    <reaction evidence="13">
        <text>N(4)-(alpha-D-Glc-(1-&gt;2)-alpha-D-Glc-(1-&gt;3)-alpha-D-Glc-(1-&gt;3)-alpha-D-Man-(1-&gt;2)-alpha-D-Man-(1-&gt;2)-alpha-D-Man-(1-&gt;3)-[alpha-D-Man-(1-&gt;2)-alpha-D-Man-(1-&gt;3)-[alpha-D-Man-(1-&gt;2)-alpha-D-Man-(1-&gt;6)]-alpha-D-Man-(1-&gt;6)]-beta-D-Man-(1-&gt;4)-beta-D-GlcNAc-(1-&gt;4)-beta-D-GlcNAc)-L-asparaginyl-[protein] + H2O = N(4)-(alpha-D-Glc-(1-&gt;3)-alpha-D-Glc-(1-&gt;3)-alpha-D-Man-(1-&gt;2)-alpha-D-Man-(1-&gt;2)-alpha-D-Man-(1-&gt;3)-[alpha-D-Man-(1-&gt;2)-alpha-D-Man-(1-&gt;3)-[alpha-D-Man-(1-&gt;2)-alpha-D-Man-(1-&gt;6)]-alpha-D-Man-(1-&gt;6)]-beta-D-Man-(1-&gt;4)-beta-D-GlcNAc-(1-&gt;4)-beta-D-GlcNAc)-L-asparaginyl-[protein] + beta-D-glucose</text>
        <dbReference type="Rhea" id="RHEA:55988"/>
        <dbReference type="Rhea" id="RHEA-COMP:12806"/>
        <dbReference type="Rhea" id="RHEA-COMP:14355"/>
        <dbReference type="ChEBI" id="CHEBI:15377"/>
        <dbReference type="ChEBI" id="CHEBI:15903"/>
        <dbReference type="ChEBI" id="CHEBI:59082"/>
        <dbReference type="ChEBI" id="CHEBI:132537"/>
        <dbReference type="EC" id="3.2.1.106"/>
    </reaction>
    <physiologicalReaction direction="left-to-right" evidence="13">
        <dbReference type="Rhea" id="RHEA:55989"/>
    </physiologicalReaction>
</comment>
<evidence type="ECO:0000256" key="2">
    <source>
        <dbReference type="ARBA" id="ARBA00004740"/>
    </source>
</evidence>
<comment type="function">
    <text evidence="16">Cleaves the distal alpha 1,2-linked glucose residue from the Glc(3)Man(9)GlcNAc(2) oligosaccharide precursor.</text>
</comment>
<evidence type="ECO:0000259" key="19">
    <source>
        <dbReference type="Pfam" id="PF16923"/>
    </source>
</evidence>
<dbReference type="GO" id="GO:0006487">
    <property type="term" value="P:protein N-linked glycosylation"/>
    <property type="evidence" value="ECO:0007669"/>
    <property type="project" value="UniProtKB-UniRule"/>
</dbReference>
<evidence type="ECO:0000256" key="16">
    <source>
        <dbReference type="RuleBase" id="RU368089"/>
    </source>
</evidence>
<evidence type="ECO:0000256" key="6">
    <source>
        <dbReference type="ARBA" id="ARBA00022824"/>
    </source>
</evidence>
<evidence type="ECO:0000256" key="17">
    <source>
        <dbReference type="SAM" id="MobiDB-lite"/>
    </source>
</evidence>
<keyword evidence="7" id="KW-0735">Signal-anchor</keyword>
<evidence type="ECO:0000256" key="15">
    <source>
        <dbReference type="ARBA" id="ARBA00073940"/>
    </source>
</evidence>
<accession>A0A8C4T6T4</accession>
<gene>
    <name evidence="20" type="primary">MOGS</name>
    <name evidence="20" type="synonym">mogs</name>
</gene>
<keyword evidence="21" id="KW-1185">Reference proteome</keyword>
<keyword evidence="11 16" id="KW-0326">Glycosidase</keyword>
<dbReference type="InterPro" id="IPR004888">
    <property type="entry name" value="Glycoside_hydrolase_63"/>
</dbReference>
<proteinExistence type="inferred from homology"/>
<evidence type="ECO:0000256" key="3">
    <source>
        <dbReference type="ARBA" id="ARBA00010833"/>
    </source>
</evidence>
<evidence type="ECO:0000259" key="18">
    <source>
        <dbReference type="Pfam" id="PF03200"/>
    </source>
</evidence>
<evidence type="ECO:0000256" key="5">
    <source>
        <dbReference type="ARBA" id="ARBA00022801"/>
    </source>
</evidence>
<sequence>MKLPTCVLDILLGNLNHEHNCFLDFCTLHIRSYTKYKKQVLKGIMGRQRHGRRIVPNSSKDVGDFIPHGKEDKKKEFTNSILHRKEKKKKPDIAKIFINISIGLCIFSLIWFFYAMYMRSYLAKRIITLHPSPKIIDENGTSAAVCPERFWGSYRPQVYFGMKTRSPRSIVTGMMWLRQFGGLDISLRHNCEQGDHLPSYGWLMHDGTSFGIQEIRDVDFTLTTEFVKRAGGDNGGDWTWRITAKQQSTSPQAPVISLLFYVAADGQGSLQPHIEEKNRLGSVTGSSEELGQFKLTFRKPSAGGNTIEKFASYNHLTTVSLGLDKLTEVVKNSLSGRFVYSSPSGEKRHYIAVDSYKPPSPQQQKQRGEERKESDFVVHQVTVQTPFQIEVLFESASFKERPNQLAGEVLTEELEKKKSAFDEKFEKIFGLQKKGHTPSQIKFSKAALSNMLGGLGYFNGQSAVQSKFNEYPLLYPEGPLFTAVPSRSFFPRGFLWDEGFHQLLVNKWDPDITQESIGHWLDLMNVEGWIPREQILDDEARSKVPAEFIIQRNENANPPTLFLALQKLIGSSDLESKQIDKKTKDFLKRLFPRLQTWFEWYNTTQLGPVANSYRWRGRDKDTDLFLNPKTLTSGLDDYPRASHPSQDERHVDLYCWMTLISRIMTDLAKLLGEPYEIYERTYMSLSDSSVLEEHHWSEQLKAFADYGNHTQSVILQREKVYIPPGQPRHQLPTARLVRSVRKAPKLQYVNAFGYISLFPFLLQVLQPDSPKLEHILKDIHDEQKLWTPFGLRSLSKSDPFYMKRNTEHDAPYWRGPIWININYLAIRALHYYANVDGPYKETAASLYQELRTNVVQNIYRQYTETGYVWEQYNDSSGKGQGSHPFTGWSALCVLIMAEDY</sequence>